<dbReference type="InterPro" id="IPR011047">
    <property type="entry name" value="Quinoprotein_ADH-like_sf"/>
</dbReference>
<organism evidence="2 3">
    <name type="scientific">Halobacteriovorax marinus (strain ATCC BAA-682 / DSM 15412 / SJ)</name>
    <name type="common">Bacteriovorax marinus</name>
    <dbReference type="NCBI Taxonomy" id="862908"/>
    <lineage>
        <taxon>Bacteria</taxon>
        <taxon>Pseudomonadati</taxon>
        <taxon>Bdellovibrionota</taxon>
        <taxon>Bacteriovoracia</taxon>
        <taxon>Bacteriovoracales</taxon>
        <taxon>Halobacteriovoraceae</taxon>
        <taxon>Halobacteriovorax</taxon>
    </lineage>
</organism>
<dbReference type="InterPro" id="IPR002372">
    <property type="entry name" value="PQQ_rpt_dom"/>
</dbReference>
<name>E1X2Z1_HALMS</name>
<dbReference type="PANTHER" id="PTHR34512">
    <property type="entry name" value="CELL SURFACE PROTEIN"/>
    <property type="match status" value="1"/>
</dbReference>
<feature type="domain" description="Pyrrolo-quinoline quinone repeat" evidence="1">
    <location>
        <begin position="121"/>
        <end position="257"/>
    </location>
</feature>
<dbReference type="KEGG" id="bmx:BMS_2009"/>
<dbReference type="InterPro" id="IPR018391">
    <property type="entry name" value="PQQ_b-propeller_rpt"/>
</dbReference>
<sequence length="369" mass="41529">MRSLLLFTLLFSFASCSTIKKLNIEGVKEKRTAFRVIWNKNQDPLHETGNLPIALNSPLIHDGILYIGHNQGYMKAYQLDNGKEIWSKYDDGAYHSKPVIYKDWVIYGNAKGRVFARHSLTGKAEYIVDLDAAIETQGVIYKDRLVFHTRNHKIFCLDVNTGKILWSYKRSVPYLTTIQRASKPLIYKDKIYVGFADGQIAAFSLEEGVILWERRLSTGNKFVDVDSSPVLFKNSILSGSINGDLVILDPDSGQVQRRLSYKVSRAPIVYNAQLLVPTIFGDIAVLDKDLVEKELISVSKVPVSSIVPWKGGLVVSSVGGKILMLDEVNFKVKDQFELGHAYSGVHGELELADKYLAAFSSRNRLYVFE</sequence>
<keyword evidence="3" id="KW-1185">Reference proteome</keyword>
<proteinExistence type="predicted"/>
<evidence type="ECO:0000259" key="1">
    <source>
        <dbReference type="Pfam" id="PF13360"/>
    </source>
</evidence>
<dbReference type="PATRIC" id="fig|862908.3.peg.1908"/>
<accession>E1X2Z1</accession>
<gene>
    <name evidence="2" type="ordered locus">BMS_2009</name>
</gene>
<dbReference type="Gene3D" id="2.130.10.10">
    <property type="entry name" value="YVTN repeat-like/Quinoprotein amine dehydrogenase"/>
    <property type="match status" value="1"/>
</dbReference>
<dbReference type="OrthoDB" id="5288823at2"/>
<dbReference type="PANTHER" id="PTHR34512:SF30">
    <property type="entry name" value="OUTER MEMBRANE PROTEIN ASSEMBLY FACTOR BAMB"/>
    <property type="match status" value="1"/>
</dbReference>
<dbReference type="AlphaFoldDB" id="E1X2Z1"/>
<dbReference type="Pfam" id="PF13360">
    <property type="entry name" value="PQQ_2"/>
    <property type="match status" value="1"/>
</dbReference>
<evidence type="ECO:0000313" key="3">
    <source>
        <dbReference type="Proteomes" id="UP000008963"/>
    </source>
</evidence>
<protein>
    <submittedName>
        <fullName evidence="2">Exported protein</fullName>
    </submittedName>
</protein>
<dbReference type="SMART" id="SM00564">
    <property type="entry name" value="PQQ"/>
    <property type="match status" value="6"/>
</dbReference>
<dbReference type="Proteomes" id="UP000008963">
    <property type="component" value="Chromosome"/>
</dbReference>
<evidence type="ECO:0000313" key="2">
    <source>
        <dbReference type="EMBL" id="CBW26821.1"/>
    </source>
</evidence>
<dbReference type="PROSITE" id="PS51257">
    <property type="entry name" value="PROKAR_LIPOPROTEIN"/>
    <property type="match status" value="1"/>
</dbReference>
<dbReference type="InterPro" id="IPR015943">
    <property type="entry name" value="WD40/YVTN_repeat-like_dom_sf"/>
</dbReference>
<dbReference type="STRING" id="862908.BMS_2009"/>
<dbReference type="RefSeq" id="WP_014244599.1">
    <property type="nucleotide sequence ID" value="NC_016620.1"/>
</dbReference>
<dbReference type="eggNOG" id="COG1520">
    <property type="taxonomic scope" value="Bacteria"/>
</dbReference>
<dbReference type="SUPFAM" id="SSF50998">
    <property type="entry name" value="Quinoprotein alcohol dehydrogenase-like"/>
    <property type="match status" value="1"/>
</dbReference>
<dbReference type="EMBL" id="FQ312005">
    <property type="protein sequence ID" value="CBW26821.1"/>
    <property type="molecule type" value="Genomic_DNA"/>
</dbReference>
<reference evidence="3" key="1">
    <citation type="journal article" date="2013" name="ISME J.">
        <title>A small predatory core genome in the divergent marine Bacteriovorax marinus SJ and the terrestrial Bdellovibrio bacteriovorus.</title>
        <authorList>
            <person name="Crossman L.C."/>
            <person name="Chen H."/>
            <person name="Cerdeno-Tarraga A.M."/>
            <person name="Brooks K."/>
            <person name="Quail M.A."/>
            <person name="Pineiro S.A."/>
            <person name="Hobley L."/>
            <person name="Sockett R.E."/>
            <person name="Bentley S.D."/>
            <person name="Parkhill J."/>
            <person name="Williams H.N."/>
            <person name="Stine O.C."/>
        </authorList>
    </citation>
    <scope>NUCLEOTIDE SEQUENCE [LARGE SCALE GENOMIC DNA]</scope>
    <source>
        <strain evidence="3">ATCC BAA-682 / DSM 15412 / SJ</strain>
    </source>
</reference>
<dbReference type="HOGENOM" id="CLU_743493_0_0_7"/>